<keyword evidence="1" id="KW-0479">Metal-binding</keyword>
<keyword evidence="3" id="KW-1015">Disulfide bond</keyword>
<evidence type="ECO:0000313" key="8">
    <source>
        <dbReference type="EMBL" id="CAI8612727.1"/>
    </source>
</evidence>
<dbReference type="FunFam" id="2.60.40.420:FF:000013">
    <property type="entry name" value="basic blue protein-like"/>
    <property type="match status" value="1"/>
</dbReference>
<dbReference type="Proteomes" id="UP001157006">
    <property type="component" value="Chromosome 5"/>
</dbReference>
<dbReference type="CDD" id="cd11013">
    <property type="entry name" value="Plantacyanin"/>
    <property type="match status" value="1"/>
</dbReference>
<dbReference type="SUPFAM" id="SSF49503">
    <property type="entry name" value="Cupredoxins"/>
    <property type="match status" value="1"/>
</dbReference>
<dbReference type="InterPro" id="IPR008972">
    <property type="entry name" value="Cupredoxin"/>
</dbReference>
<evidence type="ECO:0000256" key="1">
    <source>
        <dbReference type="ARBA" id="ARBA00022723"/>
    </source>
</evidence>
<dbReference type="InterPro" id="IPR039391">
    <property type="entry name" value="Phytocyanin-like"/>
</dbReference>
<feature type="domain" description="Phytocyanin" evidence="7">
    <location>
        <begin position="32"/>
        <end position="127"/>
    </location>
</feature>
<dbReference type="PROSITE" id="PS51485">
    <property type="entry name" value="PHYTOCYANIN"/>
    <property type="match status" value="1"/>
</dbReference>
<name>A0AAV1AQX7_VICFA</name>
<reference evidence="8 9" key="1">
    <citation type="submission" date="2023-01" db="EMBL/GenBank/DDBJ databases">
        <authorList>
            <person name="Kreplak J."/>
        </authorList>
    </citation>
    <scope>NUCLEOTIDE SEQUENCE [LARGE SCALE GENOMIC DNA]</scope>
</reference>
<keyword evidence="9" id="KW-1185">Reference proteome</keyword>
<sequence length="127" mass="13533">MGEGRGSVSSTSVFTMLLVCMFVFHSKMIYAVTYSVGDGQGWSFGVQNWPSGKSFKAGDTLVFKYDPRVHNVVKVNQNGYNSCVAGGGSATYKSGNDMITLVKGANYFICGVPGHCDLGQKIAVNAN</sequence>
<evidence type="ECO:0000259" key="7">
    <source>
        <dbReference type="PROSITE" id="PS51485"/>
    </source>
</evidence>
<protein>
    <recommendedName>
        <fullName evidence="4">Basic blue protein</fullName>
    </recommendedName>
    <alternativeName>
        <fullName evidence="5">Plantacyanin</fullName>
    </alternativeName>
</protein>
<keyword evidence="6" id="KW-1133">Transmembrane helix</keyword>
<evidence type="ECO:0000256" key="4">
    <source>
        <dbReference type="ARBA" id="ARBA00071970"/>
    </source>
</evidence>
<evidence type="ECO:0000256" key="3">
    <source>
        <dbReference type="ARBA" id="ARBA00023157"/>
    </source>
</evidence>
<evidence type="ECO:0000256" key="2">
    <source>
        <dbReference type="ARBA" id="ARBA00023008"/>
    </source>
</evidence>
<organism evidence="8 9">
    <name type="scientific">Vicia faba</name>
    <name type="common">Broad bean</name>
    <name type="synonym">Faba vulgaris</name>
    <dbReference type="NCBI Taxonomy" id="3906"/>
    <lineage>
        <taxon>Eukaryota</taxon>
        <taxon>Viridiplantae</taxon>
        <taxon>Streptophyta</taxon>
        <taxon>Embryophyta</taxon>
        <taxon>Tracheophyta</taxon>
        <taxon>Spermatophyta</taxon>
        <taxon>Magnoliopsida</taxon>
        <taxon>eudicotyledons</taxon>
        <taxon>Gunneridae</taxon>
        <taxon>Pentapetalae</taxon>
        <taxon>rosids</taxon>
        <taxon>fabids</taxon>
        <taxon>Fabales</taxon>
        <taxon>Fabaceae</taxon>
        <taxon>Papilionoideae</taxon>
        <taxon>50 kb inversion clade</taxon>
        <taxon>NPAAA clade</taxon>
        <taxon>Hologalegina</taxon>
        <taxon>IRL clade</taxon>
        <taxon>Fabeae</taxon>
        <taxon>Vicia</taxon>
    </lineage>
</organism>
<evidence type="ECO:0000256" key="5">
    <source>
        <dbReference type="ARBA" id="ARBA00082491"/>
    </source>
</evidence>
<keyword evidence="6" id="KW-0812">Transmembrane</keyword>
<dbReference type="Pfam" id="PF02298">
    <property type="entry name" value="Cu_bind_like"/>
    <property type="match status" value="1"/>
</dbReference>
<keyword evidence="6" id="KW-0472">Membrane</keyword>
<accession>A0AAV1AQX7</accession>
<keyword evidence="2" id="KW-0186">Copper</keyword>
<dbReference type="InterPro" id="IPR003245">
    <property type="entry name" value="Phytocyanin_dom"/>
</dbReference>
<dbReference type="AlphaFoldDB" id="A0AAV1AQX7"/>
<dbReference type="EMBL" id="OX451740">
    <property type="protein sequence ID" value="CAI8612727.1"/>
    <property type="molecule type" value="Genomic_DNA"/>
</dbReference>
<dbReference type="Gene3D" id="2.60.40.420">
    <property type="entry name" value="Cupredoxins - blue copper proteins"/>
    <property type="match status" value="1"/>
</dbReference>
<dbReference type="PANTHER" id="PTHR33021">
    <property type="entry name" value="BLUE COPPER PROTEIN"/>
    <property type="match status" value="1"/>
</dbReference>
<dbReference type="GO" id="GO:0046872">
    <property type="term" value="F:metal ion binding"/>
    <property type="evidence" value="ECO:0007669"/>
    <property type="project" value="UniProtKB-KW"/>
</dbReference>
<evidence type="ECO:0000313" key="9">
    <source>
        <dbReference type="Proteomes" id="UP001157006"/>
    </source>
</evidence>
<proteinExistence type="predicted"/>
<dbReference type="GO" id="GO:0005886">
    <property type="term" value="C:plasma membrane"/>
    <property type="evidence" value="ECO:0007669"/>
    <property type="project" value="TreeGrafter"/>
</dbReference>
<evidence type="ECO:0000256" key="6">
    <source>
        <dbReference type="SAM" id="Phobius"/>
    </source>
</evidence>
<dbReference type="GO" id="GO:0009055">
    <property type="term" value="F:electron transfer activity"/>
    <property type="evidence" value="ECO:0007669"/>
    <property type="project" value="InterPro"/>
</dbReference>
<dbReference type="PANTHER" id="PTHR33021:SF341">
    <property type="entry name" value="BASIC BLUE PROTEIN-LIKE"/>
    <property type="match status" value="1"/>
</dbReference>
<gene>
    <name evidence="8" type="ORF">VFH_V048520</name>
</gene>
<dbReference type="InterPro" id="IPR041844">
    <property type="entry name" value="Plantacyanin"/>
</dbReference>
<feature type="transmembrane region" description="Helical" evidence="6">
    <location>
        <begin position="6"/>
        <end position="24"/>
    </location>
</feature>